<dbReference type="OrthoDB" id="7256637at2759"/>
<feature type="transmembrane region" description="Helical" evidence="8">
    <location>
        <begin position="567"/>
        <end position="588"/>
    </location>
</feature>
<evidence type="ECO:0000256" key="9">
    <source>
        <dbReference type="SAM" id="SignalP"/>
    </source>
</evidence>
<feature type="transmembrane region" description="Helical" evidence="8">
    <location>
        <begin position="390"/>
        <end position="407"/>
    </location>
</feature>
<evidence type="ECO:0000313" key="12">
    <source>
        <dbReference type="RefSeq" id="XP_026495451.2"/>
    </source>
</evidence>
<dbReference type="Proteomes" id="UP001652626">
    <property type="component" value="Chromosome 18"/>
</dbReference>
<proteinExistence type="predicted"/>
<feature type="transmembrane region" description="Helical" evidence="8">
    <location>
        <begin position="325"/>
        <end position="347"/>
    </location>
</feature>
<keyword evidence="3 8" id="KW-0812">Transmembrane</keyword>
<dbReference type="InterPro" id="IPR056198">
    <property type="entry name" value="LBD_receptor"/>
</dbReference>
<feature type="domain" description="Putative ionotropic receptor ligand binding" evidence="10">
    <location>
        <begin position="33"/>
        <end position="202"/>
    </location>
</feature>
<evidence type="ECO:0000256" key="1">
    <source>
        <dbReference type="ARBA" id="ARBA00004651"/>
    </source>
</evidence>
<dbReference type="PANTHER" id="PTHR42643">
    <property type="entry name" value="IONOTROPIC RECEPTOR 20A-RELATED"/>
    <property type="match status" value="1"/>
</dbReference>
<dbReference type="GO" id="GO:0005886">
    <property type="term" value="C:plasma membrane"/>
    <property type="evidence" value="ECO:0007669"/>
    <property type="project" value="UniProtKB-SubCell"/>
</dbReference>
<protein>
    <submittedName>
        <fullName evidence="12">Glutamate receptor ionotropic, NMDA 3A-like</fullName>
    </submittedName>
</protein>
<keyword evidence="11" id="KW-1185">Reference proteome</keyword>
<evidence type="ECO:0000256" key="2">
    <source>
        <dbReference type="ARBA" id="ARBA00022475"/>
    </source>
</evidence>
<reference evidence="12" key="1">
    <citation type="submission" date="2025-08" db="UniProtKB">
        <authorList>
            <consortium name="RefSeq"/>
        </authorList>
    </citation>
    <scope>IDENTIFICATION</scope>
    <source>
        <tissue evidence="12">Whole body</tissue>
    </source>
</reference>
<comment type="subcellular location">
    <subcellularLocation>
        <location evidence="1">Cell membrane</location>
        <topology evidence="1">Multi-pass membrane protein</topology>
    </subcellularLocation>
</comment>
<keyword evidence="6" id="KW-0675">Receptor</keyword>
<dbReference type="InterPro" id="IPR052192">
    <property type="entry name" value="Insect_Ionotropic_Sensory_Rcpt"/>
</dbReference>
<evidence type="ECO:0000313" key="11">
    <source>
        <dbReference type="Proteomes" id="UP001652626"/>
    </source>
</evidence>
<keyword evidence="7" id="KW-0325">Glycoprotein</keyword>
<evidence type="ECO:0000256" key="6">
    <source>
        <dbReference type="ARBA" id="ARBA00023170"/>
    </source>
</evidence>
<evidence type="ECO:0000256" key="5">
    <source>
        <dbReference type="ARBA" id="ARBA00023136"/>
    </source>
</evidence>
<dbReference type="Pfam" id="PF24061">
    <property type="entry name" value="LBD_receptor"/>
    <property type="match status" value="1"/>
</dbReference>
<evidence type="ECO:0000256" key="8">
    <source>
        <dbReference type="SAM" id="Phobius"/>
    </source>
</evidence>
<evidence type="ECO:0000259" key="10">
    <source>
        <dbReference type="Pfam" id="PF24061"/>
    </source>
</evidence>
<feature type="signal peptide" evidence="9">
    <location>
        <begin position="1"/>
        <end position="21"/>
    </location>
</feature>
<dbReference type="SUPFAM" id="SSF53850">
    <property type="entry name" value="Periplasmic binding protein-like II"/>
    <property type="match status" value="1"/>
</dbReference>
<dbReference type="OMA" id="IVEINAM"/>
<dbReference type="GeneID" id="113400187"/>
<evidence type="ECO:0000256" key="7">
    <source>
        <dbReference type="ARBA" id="ARBA00023180"/>
    </source>
</evidence>
<dbReference type="RefSeq" id="XP_026495451.2">
    <property type="nucleotide sequence ID" value="XM_026639666.2"/>
</dbReference>
<gene>
    <name evidence="12" type="primary">LOC113400187</name>
</gene>
<keyword evidence="9" id="KW-0732">Signal</keyword>
<organism evidence="11 12">
    <name type="scientific">Vanessa tameamea</name>
    <name type="common">Kamehameha butterfly</name>
    <dbReference type="NCBI Taxonomy" id="334116"/>
    <lineage>
        <taxon>Eukaryota</taxon>
        <taxon>Metazoa</taxon>
        <taxon>Ecdysozoa</taxon>
        <taxon>Arthropoda</taxon>
        <taxon>Hexapoda</taxon>
        <taxon>Insecta</taxon>
        <taxon>Pterygota</taxon>
        <taxon>Neoptera</taxon>
        <taxon>Endopterygota</taxon>
        <taxon>Lepidoptera</taxon>
        <taxon>Glossata</taxon>
        <taxon>Ditrysia</taxon>
        <taxon>Papilionoidea</taxon>
        <taxon>Nymphalidae</taxon>
        <taxon>Nymphalinae</taxon>
        <taxon>Vanessa</taxon>
    </lineage>
</organism>
<sequence>MVYFEHTTTIIILLHISYICADLEVANDENIKHNDVIKSAVEIANKNFEYRISTVIISHDVEESILNQFIKFYRGTVTLERNDKVPTKQVVILIESYLSLIRILGKLKPDLKGKTMLHSDAYYIIVVLSYPHRLRRIYSLLWGYYATNVVTVVTNKDKRIALFTYYPYKNHLSCQNLEPTLIGFWGDGEVMEKDLFPDKMINMNGCPLYISTNKLYHPATEQKIPLEIIKRAIIRYLRDIMNFTPILSSRDFLSIDSDGAKNWSETLDDILTGSANISTCSIAPGMDRVGILDYSVPYFRISLAWLAPPLVPGPIWWRLFSPLNGYLWLILLLVILFVKSIPFTLNFKRIKMFCFKNFKHADKLHDVVIRIWAVLMGQPIRVEPKRFRDFYILSLWIWFTFVVRSAYQSVLIGALKSDVVVGNFVDLKDACNNGYKFGGRAGVLAHFEHDTFIRENFEVVPEREFENVFQEVLGGKKKFIIALSLEYVKAYCMSKGINENECGYILPDSIMKIPLVIWMGKNSAFMRPLSLWLIRLLESGLLEKDTVKMYSKTTMKVLEPSALNNKQVFSCILCLLVGYLVSAIVFIFEIIKFKSDKTGILKESKKIMVIKYQKHKIQFSK</sequence>
<keyword evidence="4 8" id="KW-1133">Transmembrane helix</keyword>
<keyword evidence="2" id="KW-1003">Cell membrane</keyword>
<accession>A0A8B8IH93</accession>
<name>A0A8B8IH93_VANTA</name>
<feature type="chain" id="PRO_5046725190" evidence="9">
    <location>
        <begin position="22"/>
        <end position="621"/>
    </location>
</feature>
<evidence type="ECO:0000256" key="4">
    <source>
        <dbReference type="ARBA" id="ARBA00022989"/>
    </source>
</evidence>
<dbReference type="PANTHER" id="PTHR42643:SF30">
    <property type="entry name" value="IONOTROPIC RECEPTOR 40A-RELATED"/>
    <property type="match status" value="1"/>
</dbReference>
<keyword evidence="5 8" id="KW-0472">Membrane</keyword>
<evidence type="ECO:0000256" key="3">
    <source>
        <dbReference type="ARBA" id="ARBA00022692"/>
    </source>
</evidence>